<proteinExistence type="predicted"/>
<reference evidence="1 2" key="1">
    <citation type="submission" date="2024-10" db="EMBL/GenBank/DDBJ databases">
        <authorList>
            <person name="Ratan Roy A."/>
            <person name="Morales Sandoval P.H."/>
            <person name="De Los Santos Villalobos S."/>
            <person name="Chakraborty S."/>
            <person name="Mukherjee J."/>
        </authorList>
    </citation>
    <scope>NUCLEOTIDE SEQUENCE [LARGE SCALE GENOMIC DNA]</scope>
    <source>
        <strain evidence="1 2">S1</strain>
    </source>
</reference>
<organism evidence="1 2">
    <name type="scientific">Almyronema epifaneia S1</name>
    <dbReference type="NCBI Taxonomy" id="2991925"/>
    <lineage>
        <taxon>Bacteria</taxon>
        <taxon>Bacillati</taxon>
        <taxon>Cyanobacteriota</taxon>
        <taxon>Cyanophyceae</taxon>
        <taxon>Nodosilineales</taxon>
        <taxon>Nodosilineaceae</taxon>
        <taxon>Almyronema</taxon>
        <taxon>Almyronema epifaneia</taxon>
    </lineage>
</organism>
<gene>
    <name evidence="1" type="ORF">ACFVKH_20710</name>
</gene>
<comment type="caution">
    <text evidence="1">The sequence shown here is derived from an EMBL/GenBank/DDBJ whole genome shotgun (WGS) entry which is preliminary data.</text>
</comment>
<protein>
    <submittedName>
        <fullName evidence="1">Uncharacterized protein</fullName>
    </submittedName>
</protein>
<accession>A0ABW6ILI9</accession>
<dbReference type="EMBL" id="JBHZOL010000139">
    <property type="protein sequence ID" value="MFE4108702.1"/>
    <property type="molecule type" value="Genomic_DNA"/>
</dbReference>
<dbReference type="Proteomes" id="UP001600165">
    <property type="component" value="Unassembled WGS sequence"/>
</dbReference>
<name>A0ABW6ILI9_9CYAN</name>
<evidence type="ECO:0000313" key="2">
    <source>
        <dbReference type="Proteomes" id="UP001600165"/>
    </source>
</evidence>
<dbReference type="RefSeq" id="WP_377968318.1">
    <property type="nucleotide sequence ID" value="NZ_JBHZOL010000139.1"/>
</dbReference>
<keyword evidence="2" id="KW-1185">Reference proteome</keyword>
<evidence type="ECO:0000313" key="1">
    <source>
        <dbReference type="EMBL" id="MFE4108702.1"/>
    </source>
</evidence>
<sequence>MHSLIQQRGGRKRTHAFVNAEALRILLGEEPDELYDALGVPQSKRERLPTSAQEALMAGNIAAFYAILEKNAQGHEQILRASKQGFHRAKGIFPWNR</sequence>